<feature type="region of interest" description="Disordered" evidence="1">
    <location>
        <begin position="9"/>
        <end position="30"/>
    </location>
</feature>
<comment type="caution">
    <text evidence="2">The sequence shown here is derived from an EMBL/GenBank/DDBJ whole genome shotgun (WGS) entry which is preliminary data.</text>
</comment>
<evidence type="ECO:0000313" key="3">
    <source>
        <dbReference type="Proteomes" id="UP001160301"/>
    </source>
</evidence>
<gene>
    <name evidence="2" type="ORF">QHF89_44090</name>
</gene>
<proteinExistence type="predicted"/>
<evidence type="ECO:0000256" key="1">
    <source>
        <dbReference type="SAM" id="MobiDB-lite"/>
    </source>
</evidence>
<dbReference type="RefSeq" id="WP_136966927.1">
    <property type="nucleotide sequence ID" value="NZ_JARZHI010000086.1"/>
</dbReference>
<keyword evidence="3" id="KW-1185">Reference proteome</keyword>
<accession>A0ABT6P7L7</accession>
<organism evidence="2 3">
    <name type="scientific">Polyangium sorediatum</name>
    <dbReference type="NCBI Taxonomy" id="889274"/>
    <lineage>
        <taxon>Bacteria</taxon>
        <taxon>Pseudomonadati</taxon>
        <taxon>Myxococcota</taxon>
        <taxon>Polyangia</taxon>
        <taxon>Polyangiales</taxon>
        <taxon>Polyangiaceae</taxon>
        <taxon>Polyangium</taxon>
    </lineage>
</organism>
<reference evidence="2 3" key="1">
    <citation type="submission" date="2023-04" db="EMBL/GenBank/DDBJ databases">
        <title>The genome sequence of Polyangium sorediatum DSM14670.</title>
        <authorList>
            <person name="Zhang X."/>
        </authorList>
    </citation>
    <scope>NUCLEOTIDE SEQUENCE [LARGE SCALE GENOMIC DNA]</scope>
    <source>
        <strain evidence="2 3">DSM 14670</strain>
    </source>
</reference>
<protein>
    <submittedName>
        <fullName evidence="2">Uncharacterized protein</fullName>
    </submittedName>
</protein>
<sequence>MSTHLTALIADGGHGSSKNEKDAASPAGTRAARRGTLMKYSFASLFLGSLLLGGCALDTQEVDLETEAARDSQDSTGQQGSSMEQLAVLEVASGHTLTFVSTFSEGDTERGSLVIESMETMRPSVFTHLGEKLGEDVKHGDLFYALSEPGTPVPEALRGSITAGAKEQQGWAKRALEESLKAPSGGIQTLAADIACDNDALAAAAPSNYPTVFERLDKTPATYASFELASCYQPPTWWYGICFDAGERYNYSAYWTGLTQWTGKICGTAIGDHTVTVVSNGQIASQWAGPEFGIVKAKNSSNCPDPKYYGSDWDYLPLSGGYFYKYITTPNVNYYHFAHYTGPTACLGLRVVGAKENDQFDFLMSK</sequence>
<dbReference type="Proteomes" id="UP001160301">
    <property type="component" value="Unassembled WGS sequence"/>
</dbReference>
<dbReference type="EMBL" id="JARZHI010000086">
    <property type="protein sequence ID" value="MDI1436568.1"/>
    <property type="molecule type" value="Genomic_DNA"/>
</dbReference>
<name>A0ABT6P7L7_9BACT</name>
<evidence type="ECO:0000313" key="2">
    <source>
        <dbReference type="EMBL" id="MDI1436568.1"/>
    </source>
</evidence>